<dbReference type="Gene3D" id="6.10.340.10">
    <property type="match status" value="1"/>
</dbReference>
<reference evidence="7 8" key="1">
    <citation type="submission" date="2011-09" db="EMBL/GenBank/DDBJ databases">
        <title>The draft genome of Treponema saccharophilum DSM 2985.</title>
        <authorList>
            <consortium name="US DOE Joint Genome Institute (JGI-PGF)"/>
            <person name="Lucas S."/>
            <person name="Copeland A."/>
            <person name="Lapidus A."/>
            <person name="Glavina del Rio T."/>
            <person name="Dalin E."/>
            <person name="Tice H."/>
            <person name="Bruce D."/>
            <person name="Goodwin L."/>
            <person name="Pitluck S."/>
            <person name="Peters L."/>
            <person name="Kyrpides N."/>
            <person name="Mavromatis K."/>
            <person name="Ivanova N."/>
            <person name="Markowitz V."/>
            <person name="Cheng J.-F."/>
            <person name="Hugenholtz P."/>
            <person name="Woyke T."/>
            <person name="Wu D."/>
            <person name="Gronow S."/>
            <person name="Wellnitz S."/>
            <person name="Brambilla E."/>
            <person name="Klenk H.-P."/>
            <person name="Eisen J.A."/>
        </authorList>
    </citation>
    <scope>NUCLEOTIDE SEQUENCE [LARGE SCALE GENOMIC DNA]</scope>
    <source>
        <strain evidence="7 8">DSM 2985</strain>
    </source>
</reference>
<dbReference type="Pfam" id="PF00015">
    <property type="entry name" value="MCPsignal"/>
    <property type="match status" value="1"/>
</dbReference>
<evidence type="ECO:0000256" key="3">
    <source>
        <dbReference type="PROSITE-ProRule" id="PRU00284"/>
    </source>
</evidence>
<feature type="transmembrane region" description="Helical" evidence="4">
    <location>
        <begin position="12"/>
        <end position="38"/>
    </location>
</feature>
<keyword evidence="4" id="KW-0812">Transmembrane</keyword>
<dbReference type="PANTHER" id="PTHR32089">
    <property type="entry name" value="METHYL-ACCEPTING CHEMOTAXIS PROTEIN MCPB"/>
    <property type="match status" value="1"/>
</dbReference>
<keyword evidence="4" id="KW-1133">Transmembrane helix</keyword>
<dbReference type="InterPro" id="IPR004090">
    <property type="entry name" value="Chemotax_Me-accpt_rcpt"/>
</dbReference>
<evidence type="ECO:0000256" key="2">
    <source>
        <dbReference type="ARBA" id="ARBA00029447"/>
    </source>
</evidence>
<evidence type="ECO:0000259" key="5">
    <source>
        <dbReference type="PROSITE" id="PS50111"/>
    </source>
</evidence>
<dbReference type="RefSeq" id="WP_002705024.1">
    <property type="nucleotide sequence ID" value="NZ_AGRW01000050.1"/>
</dbReference>
<feature type="domain" description="Methyl-accepting transducer" evidence="5">
    <location>
        <begin position="437"/>
        <end position="673"/>
    </location>
</feature>
<feature type="transmembrane region" description="Helical" evidence="4">
    <location>
        <begin position="312"/>
        <end position="335"/>
    </location>
</feature>
<evidence type="ECO:0000313" key="8">
    <source>
        <dbReference type="Proteomes" id="UP000003571"/>
    </source>
</evidence>
<dbReference type="STRING" id="907348.TresaDRAFT_1244"/>
<dbReference type="GO" id="GO:0004888">
    <property type="term" value="F:transmembrane signaling receptor activity"/>
    <property type="evidence" value="ECO:0007669"/>
    <property type="project" value="InterPro"/>
</dbReference>
<dbReference type="CDD" id="cd06225">
    <property type="entry name" value="HAMP"/>
    <property type="match status" value="1"/>
</dbReference>
<comment type="caution">
    <text evidence="7">The sequence shown here is derived from an EMBL/GenBank/DDBJ whole genome shotgun (WGS) entry which is preliminary data.</text>
</comment>
<dbReference type="PROSITE" id="PS50111">
    <property type="entry name" value="CHEMOTAXIS_TRANSDUC_2"/>
    <property type="match status" value="1"/>
</dbReference>
<dbReference type="OrthoDB" id="353878at2"/>
<keyword evidence="4" id="KW-0472">Membrane</keyword>
<dbReference type="Gene3D" id="3.30.450.20">
    <property type="entry name" value="PAS domain"/>
    <property type="match status" value="2"/>
</dbReference>
<keyword evidence="1 3" id="KW-0807">Transducer</keyword>
<dbReference type="AlphaFoldDB" id="H7ELU4"/>
<dbReference type="SMART" id="SM00283">
    <property type="entry name" value="MA"/>
    <property type="match status" value="1"/>
</dbReference>
<dbReference type="PANTHER" id="PTHR32089:SF112">
    <property type="entry name" value="LYSOZYME-LIKE PROTEIN-RELATED"/>
    <property type="match status" value="1"/>
</dbReference>
<evidence type="ECO:0000259" key="6">
    <source>
        <dbReference type="PROSITE" id="PS50885"/>
    </source>
</evidence>
<dbReference type="eggNOG" id="COG0840">
    <property type="taxonomic scope" value="Bacteria"/>
</dbReference>
<dbReference type="SUPFAM" id="SSF58104">
    <property type="entry name" value="Methyl-accepting chemotaxis protein (MCP) signaling domain"/>
    <property type="match status" value="1"/>
</dbReference>
<name>H7ELU4_9SPIR</name>
<dbReference type="Gene3D" id="1.10.287.950">
    <property type="entry name" value="Methyl-accepting chemotaxis protein"/>
    <property type="match status" value="1"/>
</dbReference>
<gene>
    <name evidence="7" type="ORF">TresaDRAFT_1244</name>
</gene>
<dbReference type="PRINTS" id="PR00260">
    <property type="entry name" value="CHEMTRNSDUCR"/>
</dbReference>
<evidence type="ECO:0000256" key="1">
    <source>
        <dbReference type="ARBA" id="ARBA00023224"/>
    </source>
</evidence>
<comment type="similarity">
    <text evidence="2">Belongs to the methyl-accepting chemotaxis (MCP) protein family.</text>
</comment>
<protein>
    <submittedName>
        <fullName evidence="7">Methyl-accepting chemotaxis sensory transducer</fullName>
    </submittedName>
</protein>
<sequence>MGDMDTKKSIRTSFLIMIGVGMLFISLIMTAIIGRTVFSMNSRQSEKLIVSLTEKKASVVEKEMMSAVSTVEALGGILGGSWAIPDDMRRTAIEQQIRSIVNVVGFKSVWGIWIPGLFDHRDAQDADAETNPTGQFKVHYIKDVDGRIKNDSTTGLPPLSAQEEIIDQVATITDPVMVTIDGERVLSAQVSVAIKNSLFKTVGLAGMDIVLSNLGSILDGSSIFEGTRTQFISSSGMIMGATDGSETGSKSAVFSMPDISGWLSENKGESATFFSGKDFIVVSPIHPDKTGAAWYFVSKTPVSAMLRGAFTALWTVASAFLAQIVLVMFLVFVIVSRLTKPLSASEKALRNISEGDGDLTVRLAVPGENEIGAMCRSFNKTMEKIGSSINSAKKTSGKMEKIGIELDSSMSETSAAVSDITGSIVSVKEQMMNHASGVTEAKAVVDQIVRNIETLSANIDTQAESVSQSSSSIEEMTANINSVTQILGKNKIAMDALEKASEDGLSVVNRTVELSRDIQAKSKNLSEASSVIKNIASQTNLLAMNAAIEAAHAGESGKGFSVVAGEIRKLAEESSSQGIKMQQALKEVYNAINEVSDSNLTVQEQFGKIFDLTKTVGEQERVIDDAMKQQNEGGAQILDAMKRINAITGDVKDGSEQMLEGSRQVSAEMDNLASMAETVNASMGEMSGKAHTISEAARKAHESVNASVVAINSLKDEMNKFKC</sequence>
<dbReference type="GO" id="GO:0007165">
    <property type="term" value="P:signal transduction"/>
    <property type="evidence" value="ECO:0007669"/>
    <property type="project" value="UniProtKB-KW"/>
</dbReference>
<dbReference type="GO" id="GO:0016020">
    <property type="term" value="C:membrane"/>
    <property type="evidence" value="ECO:0007669"/>
    <property type="project" value="InterPro"/>
</dbReference>
<evidence type="ECO:0000313" key="7">
    <source>
        <dbReference type="EMBL" id="EIC01352.1"/>
    </source>
</evidence>
<organism evidence="7 8">
    <name type="scientific">Treponema saccharophilum DSM 2985</name>
    <dbReference type="NCBI Taxonomy" id="907348"/>
    <lineage>
        <taxon>Bacteria</taxon>
        <taxon>Pseudomonadati</taxon>
        <taxon>Spirochaetota</taxon>
        <taxon>Spirochaetia</taxon>
        <taxon>Spirochaetales</taxon>
        <taxon>Treponemataceae</taxon>
        <taxon>Treponema</taxon>
    </lineage>
</organism>
<feature type="domain" description="HAMP" evidence="6">
    <location>
        <begin position="336"/>
        <end position="390"/>
    </location>
</feature>
<dbReference type="PROSITE" id="PS50885">
    <property type="entry name" value="HAMP"/>
    <property type="match status" value="1"/>
</dbReference>
<proteinExistence type="inferred from homology"/>
<dbReference type="InterPro" id="IPR004089">
    <property type="entry name" value="MCPsignal_dom"/>
</dbReference>
<keyword evidence="8" id="KW-1185">Reference proteome</keyword>
<dbReference type="Proteomes" id="UP000003571">
    <property type="component" value="Unassembled WGS sequence"/>
</dbReference>
<dbReference type="InterPro" id="IPR003660">
    <property type="entry name" value="HAMP_dom"/>
</dbReference>
<dbReference type="EMBL" id="AGRW01000050">
    <property type="protein sequence ID" value="EIC01352.1"/>
    <property type="molecule type" value="Genomic_DNA"/>
</dbReference>
<dbReference type="SMART" id="SM00304">
    <property type="entry name" value="HAMP"/>
    <property type="match status" value="1"/>
</dbReference>
<evidence type="ECO:0000256" key="4">
    <source>
        <dbReference type="SAM" id="Phobius"/>
    </source>
</evidence>
<accession>H7ELU4</accession>
<dbReference type="Pfam" id="PF00672">
    <property type="entry name" value="HAMP"/>
    <property type="match status" value="1"/>
</dbReference>
<dbReference type="GO" id="GO:0006935">
    <property type="term" value="P:chemotaxis"/>
    <property type="evidence" value="ECO:0007669"/>
    <property type="project" value="InterPro"/>
</dbReference>
<dbReference type="PATRIC" id="fig|907348.3.peg.1891"/>